<dbReference type="InterPro" id="IPR050455">
    <property type="entry name" value="Tpx_Peroxidase_subfamily"/>
</dbReference>
<keyword evidence="4" id="KW-0676">Redox-active center</keyword>
<dbReference type="GO" id="GO:0004601">
    <property type="term" value="F:peroxidase activity"/>
    <property type="evidence" value="ECO:0007669"/>
    <property type="project" value="UniProtKB-KW"/>
</dbReference>
<keyword evidence="3" id="KW-1015">Disulfide bond</keyword>
<organism evidence="6 7">
    <name type="scientific">Bacillus taeanensis</name>
    <dbReference type="NCBI Taxonomy" id="273032"/>
    <lineage>
        <taxon>Bacteria</taxon>
        <taxon>Bacillati</taxon>
        <taxon>Bacillota</taxon>
        <taxon>Bacilli</taxon>
        <taxon>Bacillales</taxon>
        <taxon>Bacillaceae</taxon>
        <taxon>Bacillus</taxon>
    </lineage>
</organism>
<evidence type="ECO:0000313" key="7">
    <source>
        <dbReference type="Proteomes" id="UP000253314"/>
    </source>
</evidence>
<keyword evidence="2" id="KW-0049">Antioxidant</keyword>
<feature type="domain" description="Alkyl hydroperoxide reductase subunit C/ Thiol specific antioxidant" evidence="5">
    <location>
        <begin position="2"/>
        <end position="83"/>
    </location>
</feature>
<dbReference type="Gene3D" id="3.40.30.10">
    <property type="entry name" value="Glutaredoxin"/>
    <property type="match status" value="1"/>
</dbReference>
<dbReference type="EMBL" id="QOCW01000009">
    <property type="protein sequence ID" value="RBW69595.1"/>
    <property type="molecule type" value="Genomic_DNA"/>
</dbReference>
<evidence type="ECO:0000313" key="6">
    <source>
        <dbReference type="EMBL" id="RBW69595.1"/>
    </source>
</evidence>
<reference evidence="6 7" key="1">
    <citation type="submission" date="2018-07" db="EMBL/GenBank/DDBJ databases">
        <title>Lottiidibacillus patelloidae gen. nov., sp. nov., isolated from the intestinal tract of a marine limpet and the reclassification of B. taeanensis BH030017T, B. algicola KMM 3737T and B. hwajinpoensis SW-72T as genus Lottiidibacillus.</title>
        <authorList>
            <person name="Liu R."/>
            <person name="Huang Z."/>
        </authorList>
    </citation>
    <scope>NUCLEOTIDE SEQUENCE [LARGE SCALE GENOMIC DNA]</scope>
    <source>
        <strain evidence="6 7">BH030017</strain>
    </source>
</reference>
<dbReference type="SUPFAM" id="SSF52833">
    <property type="entry name" value="Thioredoxin-like"/>
    <property type="match status" value="1"/>
</dbReference>
<evidence type="ECO:0000256" key="1">
    <source>
        <dbReference type="ARBA" id="ARBA00022559"/>
    </source>
</evidence>
<dbReference type="OrthoDB" id="2966547at2"/>
<evidence type="ECO:0000256" key="2">
    <source>
        <dbReference type="ARBA" id="ARBA00022862"/>
    </source>
</evidence>
<evidence type="ECO:0000259" key="5">
    <source>
        <dbReference type="Pfam" id="PF00578"/>
    </source>
</evidence>
<keyword evidence="7" id="KW-1185">Reference proteome</keyword>
<dbReference type="PANTHER" id="PTHR43110:SF1">
    <property type="entry name" value="THIOL PEROXIDASE"/>
    <property type="match status" value="1"/>
</dbReference>
<protein>
    <recommendedName>
        <fullName evidence="5">Alkyl hydroperoxide reductase subunit C/ Thiol specific antioxidant domain-containing protein</fullName>
    </recommendedName>
</protein>
<keyword evidence="1" id="KW-0575">Peroxidase</keyword>
<sequence>MKEITSWKEDYKKFEELHTEVLAISVDHIYAHNVFAASLGTLPYPLLSDWHKKTAKQYDVFDEKNETAKRSVFVVDKEGTLVYTNTSFKAQSKEDYDTVFAELGKLHNQ</sequence>
<gene>
    <name evidence="6" type="ORF">DS031_10215</name>
</gene>
<dbReference type="Proteomes" id="UP000253314">
    <property type="component" value="Unassembled WGS sequence"/>
</dbReference>
<dbReference type="AlphaFoldDB" id="A0A366XWR7"/>
<name>A0A366XWR7_9BACI</name>
<comment type="caution">
    <text evidence="6">The sequence shown here is derived from an EMBL/GenBank/DDBJ whole genome shotgun (WGS) entry which is preliminary data.</text>
</comment>
<dbReference type="Pfam" id="PF00578">
    <property type="entry name" value="AhpC-TSA"/>
    <property type="match status" value="1"/>
</dbReference>
<accession>A0A366XWR7</accession>
<proteinExistence type="predicted"/>
<keyword evidence="1" id="KW-0560">Oxidoreductase</keyword>
<evidence type="ECO:0000256" key="4">
    <source>
        <dbReference type="ARBA" id="ARBA00023284"/>
    </source>
</evidence>
<dbReference type="InterPro" id="IPR036249">
    <property type="entry name" value="Thioredoxin-like_sf"/>
</dbReference>
<evidence type="ECO:0000256" key="3">
    <source>
        <dbReference type="ARBA" id="ARBA00023157"/>
    </source>
</evidence>
<dbReference type="InterPro" id="IPR000866">
    <property type="entry name" value="AhpC/TSA"/>
</dbReference>
<dbReference type="PANTHER" id="PTHR43110">
    <property type="entry name" value="THIOL PEROXIDASE"/>
    <property type="match status" value="1"/>
</dbReference>